<protein>
    <recommendedName>
        <fullName evidence="2">histidine kinase</fullName>
        <ecNumber evidence="2">2.7.13.3</ecNumber>
    </recommendedName>
</protein>
<evidence type="ECO:0000256" key="10">
    <source>
        <dbReference type="SAM" id="SignalP"/>
    </source>
</evidence>
<evidence type="ECO:0000256" key="4">
    <source>
        <dbReference type="ARBA" id="ARBA00023015"/>
    </source>
</evidence>
<dbReference type="Pfam" id="PF00072">
    <property type="entry name" value="Response_reg"/>
    <property type="match status" value="1"/>
</dbReference>
<feature type="transmembrane region" description="Helical" evidence="9">
    <location>
        <begin position="862"/>
        <end position="884"/>
    </location>
</feature>
<dbReference type="InterPro" id="IPR001789">
    <property type="entry name" value="Sig_transdc_resp-reg_receiver"/>
</dbReference>
<dbReference type="InterPro" id="IPR003594">
    <property type="entry name" value="HATPase_dom"/>
</dbReference>
<evidence type="ECO:0000256" key="8">
    <source>
        <dbReference type="SAM" id="MobiDB-lite"/>
    </source>
</evidence>
<dbReference type="FunFam" id="2.60.40.10:FF:000791">
    <property type="entry name" value="Two-component system sensor histidine kinase/response regulator"/>
    <property type="match status" value="1"/>
</dbReference>
<feature type="signal peptide" evidence="10">
    <location>
        <begin position="1"/>
        <end position="19"/>
    </location>
</feature>
<dbReference type="Gene3D" id="3.40.50.2300">
    <property type="match status" value="1"/>
</dbReference>
<dbReference type="FunFam" id="1.10.287.130:FF:000045">
    <property type="entry name" value="Two-component system sensor histidine kinase/response regulator"/>
    <property type="match status" value="1"/>
</dbReference>
<dbReference type="InterPro" id="IPR015943">
    <property type="entry name" value="WD40/YVTN_repeat-like_dom_sf"/>
</dbReference>
<evidence type="ECO:0000256" key="7">
    <source>
        <dbReference type="PROSITE-ProRule" id="PRU00169"/>
    </source>
</evidence>
<dbReference type="SMART" id="SM00342">
    <property type="entry name" value="HTH_ARAC"/>
    <property type="match status" value="1"/>
</dbReference>
<keyword evidence="10" id="KW-0732">Signal</keyword>
<keyword evidence="6" id="KW-0804">Transcription</keyword>
<dbReference type="InterPro" id="IPR036097">
    <property type="entry name" value="HisK_dim/P_sf"/>
</dbReference>
<keyword evidence="9" id="KW-0812">Transmembrane</keyword>
<dbReference type="SUPFAM" id="SSF52172">
    <property type="entry name" value="CheY-like"/>
    <property type="match status" value="1"/>
</dbReference>
<dbReference type="Gene3D" id="3.30.565.10">
    <property type="entry name" value="Histidine kinase-like ATPase, C-terminal domain"/>
    <property type="match status" value="1"/>
</dbReference>
<dbReference type="EMBL" id="FNDO01000019">
    <property type="protein sequence ID" value="SDH96396.1"/>
    <property type="molecule type" value="Genomic_DNA"/>
</dbReference>
<dbReference type="SUPFAM" id="SSF47384">
    <property type="entry name" value="Homodimeric domain of signal transducing histidine kinase"/>
    <property type="match status" value="1"/>
</dbReference>
<accession>A0A1G8GPX5</accession>
<dbReference type="InterPro" id="IPR011110">
    <property type="entry name" value="Reg_prop"/>
</dbReference>
<feature type="chain" id="PRO_5010197838" description="histidine kinase" evidence="10">
    <location>
        <begin position="20"/>
        <end position="1435"/>
    </location>
</feature>
<dbReference type="InterPro" id="IPR018062">
    <property type="entry name" value="HTH_AraC-typ_CS"/>
</dbReference>
<dbReference type="Proteomes" id="UP000181870">
    <property type="component" value="Unassembled WGS sequence"/>
</dbReference>
<dbReference type="InterPro" id="IPR004358">
    <property type="entry name" value="Sig_transdc_His_kin-like_C"/>
</dbReference>
<dbReference type="SUPFAM" id="SSF63829">
    <property type="entry name" value="Calcium-dependent phosphotriesterase"/>
    <property type="match status" value="2"/>
</dbReference>
<dbReference type="Gene3D" id="2.60.40.10">
    <property type="entry name" value="Immunoglobulins"/>
    <property type="match status" value="1"/>
</dbReference>
<keyword evidence="9" id="KW-0472">Membrane</keyword>
<evidence type="ECO:0000256" key="2">
    <source>
        <dbReference type="ARBA" id="ARBA00012438"/>
    </source>
</evidence>
<comment type="catalytic activity">
    <reaction evidence="1">
        <text>ATP + protein L-histidine = ADP + protein N-phospho-L-histidine.</text>
        <dbReference type="EC" id="2.7.13.3"/>
    </reaction>
</comment>
<keyword evidence="4" id="KW-0805">Transcription regulation</keyword>
<evidence type="ECO:0000256" key="6">
    <source>
        <dbReference type="ARBA" id="ARBA00023163"/>
    </source>
</evidence>
<dbReference type="GO" id="GO:0000155">
    <property type="term" value="F:phosphorelay sensor kinase activity"/>
    <property type="evidence" value="ECO:0007669"/>
    <property type="project" value="InterPro"/>
</dbReference>
<keyword evidence="5" id="KW-0238">DNA-binding</keyword>
<feature type="region of interest" description="Disordered" evidence="8">
    <location>
        <begin position="1413"/>
        <end position="1435"/>
    </location>
</feature>
<dbReference type="InterPro" id="IPR011123">
    <property type="entry name" value="Y_Y_Y"/>
</dbReference>
<evidence type="ECO:0000259" key="13">
    <source>
        <dbReference type="PROSITE" id="PS50110"/>
    </source>
</evidence>
<dbReference type="Pfam" id="PF07495">
    <property type="entry name" value="Y_Y_Y"/>
    <property type="match status" value="1"/>
</dbReference>
<dbReference type="PROSITE" id="PS01124">
    <property type="entry name" value="HTH_ARAC_FAMILY_2"/>
    <property type="match status" value="1"/>
</dbReference>
<dbReference type="PROSITE" id="PS50110">
    <property type="entry name" value="RESPONSE_REGULATORY"/>
    <property type="match status" value="1"/>
</dbReference>
<evidence type="ECO:0000313" key="14">
    <source>
        <dbReference type="EMBL" id="SDH96396.1"/>
    </source>
</evidence>
<dbReference type="Gene3D" id="1.10.287.130">
    <property type="match status" value="1"/>
</dbReference>
<dbReference type="PROSITE" id="PS50109">
    <property type="entry name" value="HIS_KIN"/>
    <property type="match status" value="1"/>
</dbReference>
<evidence type="ECO:0000256" key="1">
    <source>
        <dbReference type="ARBA" id="ARBA00000085"/>
    </source>
</evidence>
<feature type="modified residue" description="4-aspartylphosphate" evidence="7">
    <location>
        <position position="1222"/>
    </location>
</feature>
<feature type="domain" description="Response regulatory" evidence="13">
    <location>
        <begin position="1174"/>
        <end position="1289"/>
    </location>
</feature>
<evidence type="ECO:0000256" key="3">
    <source>
        <dbReference type="ARBA" id="ARBA00022553"/>
    </source>
</evidence>
<evidence type="ECO:0000313" key="15">
    <source>
        <dbReference type="Proteomes" id="UP000181870"/>
    </source>
</evidence>
<dbReference type="CDD" id="cd00082">
    <property type="entry name" value="HisKA"/>
    <property type="match status" value="1"/>
</dbReference>
<dbReference type="PANTHER" id="PTHR43547">
    <property type="entry name" value="TWO-COMPONENT HISTIDINE KINASE"/>
    <property type="match status" value="1"/>
</dbReference>
<feature type="domain" description="Histidine kinase" evidence="12">
    <location>
        <begin position="909"/>
        <end position="1124"/>
    </location>
</feature>
<dbReference type="InterPro" id="IPR005467">
    <property type="entry name" value="His_kinase_dom"/>
</dbReference>
<dbReference type="Pfam" id="PF12833">
    <property type="entry name" value="HTH_18"/>
    <property type="match status" value="1"/>
</dbReference>
<evidence type="ECO:0000259" key="12">
    <source>
        <dbReference type="PROSITE" id="PS50109"/>
    </source>
</evidence>
<dbReference type="EC" id="2.7.13.3" evidence="2"/>
<dbReference type="PROSITE" id="PS00041">
    <property type="entry name" value="HTH_ARAC_FAMILY_1"/>
    <property type="match status" value="1"/>
</dbReference>
<dbReference type="PANTHER" id="PTHR43547:SF2">
    <property type="entry name" value="HYBRID SIGNAL TRANSDUCTION HISTIDINE KINASE C"/>
    <property type="match status" value="1"/>
</dbReference>
<dbReference type="SUPFAM" id="SSF101898">
    <property type="entry name" value="NHL repeat"/>
    <property type="match status" value="1"/>
</dbReference>
<feature type="domain" description="HTH araC/xylS-type" evidence="11">
    <location>
        <begin position="1321"/>
        <end position="1420"/>
    </location>
</feature>
<dbReference type="SUPFAM" id="SSF46689">
    <property type="entry name" value="Homeodomain-like"/>
    <property type="match status" value="1"/>
</dbReference>
<dbReference type="Pfam" id="PF07494">
    <property type="entry name" value="Reg_prop"/>
    <property type="match status" value="5"/>
</dbReference>
<organism evidence="14 15">
    <name type="scientific">Bacteroides ovatus</name>
    <dbReference type="NCBI Taxonomy" id="28116"/>
    <lineage>
        <taxon>Bacteria</taxon>
        <taxon>Pseudomonadati</taxon>
        <taxon>Bacteroidota</taxon>
        <taxon>Bacteroidia</taxon>
        <taxon>Bacteroidales</taxon>
        <taxon>Bacteroidaceae</taxon>
        <taxon>Bacteroides</taxon>
    </lineage>
</organism>
<proteinExistence type="predicted"/>
<dbReference type="FunFam" id="3.40.50.2300:FF:000138">
    <property type="entry name" value="Two-component system sensor histidine kinase/response regulator"/>
    <property type="match status" value="1"/>
</dbReference>
<dbReference type="InterPro" id="IPR018060">
    <property type="entry name" value="HTH_AraC"/>
</dbReference>
<dbReference type="InterPro" id="IPR009057">
    <property type="entry name" value="Homeodomain-like_sf"/>
</dbReference>
<dbReference type="PRINTS" id="PR00344">
    <property type="entry name" value="BCTRLSENSOR"/>
</dbReference>
<keyword evidence="9" id="KW-1133">Transmembrane helix</keyword>
<dbReference type="SMART" id="SM00387">
    <property type="entry name" value="HATPase_c"/>
    <property type="match status" value="1"/>
</dbReference>
<dbReference type="InterPro" id="IPR013783">
    <property type="entry name" value="Ig-like_fold"/>
</dbReference>
<dbReference type="InterPro" id="IPR036890">
    <property type="entry name" value="HATPase_C_sf"/>
</dbReference>
<evidence type="ECO:0000259" key="11">
    <source>
        <dbReference type="PROSITE" id="PS01124"/>
    </source>
</evidence>
<dbReference type="Gene3D" id="2.130.10.10">
    <property type="entry name" value="YVTN repeat-like/Quinoprotein amine dehydrogenase"/>
    <property type="match status" value="3"/>
</dbReference>
<dbReference type="RefSeq" id="WP_074637477.1">
    <property type="nucleotide sequence ID" value="NZ_FNDO01000019.1"/>
</dbReference>
<reference evidence="14 15" key="1">
    <citation type="submission" date="2016-10" db="EMBL/GenBank/DDBJ databases">
        <authorList>
            <person name="de Groot N.N."/>
        </authorList>
    </citation>
    <scope>NUCLEOTIDE SEQUENCE [LARGE SCALE GENOMIC DNA]</scope>
    <source>
        <strain evidence="14 15">NLAE-zl-C57</strain>
    </source>
</reference>
<dbReference type="SMART" id="SM00388">
    <property type="entry name" value="HisKA"/>
    <property type="match status" value="1"/>
</dbReference>
<evidence type="ECO:0000256" key="9">
    <source>
        <dbReference type="SAM" id="Phobius"/>
    </source>
</evidence>
<dbReference type="InterPro" id="IPR003661">
    <property type="entry name" value="HisK_dim/P_dom"/>
</dbReference>
<dbReference type="GO" id="GO:0003700">
    <property type="term" value="F:DNA-binding transcription factor activity"/>
    <property type="evidence" value="ECO:0007669"/>
    <property type="project" value="InterPro"/>
</dbReference>
<name>A0A1G8GPX5_BACOV</name>
<keyword evidence="3 7" id="KW-0597">Phosphoprotein</keyword>
<gene>
    <name evidence="14" type="ORF">SAMN05192582_101936</name>
</gene>
<dbReference type="Gene3D" id="1.10.10.60">
    <property type="entry name" value="Homeodomain-like"/>
    <property type="match status" value="2"/>
</dbReference>
<dbReference type="GO" id="GO:0043565">
    <property type="term" value="F:sequence-specific DNA binding"/>
    <property type="evidence" value="ECO:0007669"/>
    <property type="project" value="InterPro"/>
</dbReference>
<sequence>MRQVYLVLFFLLFCSKAFAFDVLNISTITDRNGLSQNTIRCMMQDSRGFMWMGTINGLNRYNGKEFVVVHPELPGSSLLPDSRIRYMVEDKNGFIWIRTFSNTLFCYDPGTEKMIDYDPQNKTKIFTQIEVLSNGDVWMWGNRGCCRVRYVNGKMEAWSPKNEKLYNQPVSFVFEDSEHRVWISAREELFMITGDEVNSILKGMSFFSAQEGSDLYFIGGGFIVIFDRARLSFSPVIYYDKDHPLTHSRSYMLHEGILMIATNEKTYTFDTKAKNWIPSAKFFQGNDLRNANFSVDNKGNVWVYNMSGTLWRHRPDNTFEPLHLIPSDILSLISQERYQIYHDSRNIIWITTFGNGLFAIDENNGKLFHYTADKDLTTNYLLCVTEDKSGEIWVGTELGGISKISLTNYPFDIFYPSPGGNVDRDNAVRLIYEDKDGRYWFGTRDGNLHVCDSTLRQIYDLRIEGGLPFSIAEDTLGYKWLGTKGGGLVLLSPKGNAIVEKHTLDDWVWQSSSSNNIFTIMRDNKDRMWIATFGGGLHLGERHQGKLSFRQFVTENKHQCMMRAMIQDRTGLIWVGTNDGVIVFHPDELILDKNKYISLHLHKEDQQSLSHNEVKVVFEDSKGNIWLGTTGGGLNLLVREKSLEKSWFKHYNADNGLANETVQAILEDNEGHIWVSTESGISKFNRHTERFENFIFSNNRHAAIFNELSCWKKKNGELMFGSYNGVYTFNPSGIKFDTYAPQVLITGLWINGNPMQPQGQDSPLTESIMGTKKIVLEHNQNSFNLECTMLNFHAAELNQYAYFLEGFEKDWNRGSRNNMATYRNVPPGTYLFKVKGCNSFGVWSSEETSLEIIILPPWWKSWIAILLYIVVGGILVYFVVRLVLKMHKLNMAVEVEKQLTEYKLRFFTNISHEFRTPLTIIRGAIEDLSNQKDLPPAANKQLGLLTKSSNRLLRLIDQLLEFRRLQNNKMELKLEETIAERFFYDIYLTFKEMAAKKRIEYIFESNDPTGKLLLDRSKMDKIAYNLLSNAFKNTPAGGKIVMRLDSSVENDTFSLSVADSGPGVPSDKRKMLFVRFEQINYASDGTGVGLHLTAELAKVHKGNVSYSDSSLGGACFTLTIPLSDKNYDPADIIESSKAEPEVSVKEMATDSVLSDEKAAEILGSSVNKPFKEYKVMVIDDDDDVRALIESQLGKYFTVSTATNGVEGLEKLTEDQPDIVVCDVMMPEMDGFEFTKRLKNNFNISHIPVILLTAYSSEEHQLKGIRLGADSYITKPFSVQYLLARVVKLIEQREKLQRKFATEPGSLQPLISTTDRDKIFLDKINAIIERNMGDAEFKLDTYASALGLGRTTFYSKLKSIVGCSPNEYVRLLRMKKAAELLIASDVNISEAGYQVGINDPFYFSKCFKNTFGKSPSQYRKSVGKPDMEENTGEENE</sequence>
<dbReference type="SUPFAM" id="SSF55874">
    <property type="entry name" value="ATPase domain of HSP90 chaperone/DNA topoisomerase II/histidine kinase"/>
    <property type="match status" value="1"/>
</dbReference>
<dbReference type="InterPro" id="IPR011006">
    <property type="entry name" value="CheY-like_superfamily"/>
</dbReference>
<dbReference type="Pfam" id="PF00512">
    <property type="entry name" value="HisKA"/>
    <property type="match status" value="1"/>
</dbReference>
<evidence type="ECO:0000256" key="5">
    <source>
        <dbReference type="ARBA" id="ARBA00023125"/>
    </source>
</evidence>
<dbReference type="SMART" id="SM00448">
    <property type="entry name" value="REC"/>
    <property type="match status" value="1"/>
</dbReference>
<dbReference type="Pfam" id="PF02518">
    <property type="entry name" value="HATPase_c"/>
    <property type="match status" value="1"/>
</dbReference>